<feature type="transmembrane region" description="Helical" evidence="1">
    <location>
        <begin position="43"/>
        <end position="65"/>
    </location>
</feature>
<proteinExistence type="predicted"/>
<dbReference type="Proteomes" id="UP001595872">
    <property type="component" value="Unassembled WGS sequence"/>
</dbReference>
<evidence type="ECO:0000313" key="3">
    <source>
        <dbReference type="Proteomes" id="UP001595872"/>
    </source>
</evidence>
<dbReference type="EMBL" id="JBHSIT010000005">
    <property type="protein sequence ID" value="MFC4909210.1"/>
    <property type="molecule type" value="Genomic_DNA"/>
</dbReference>
<keyword evidence="1" id="KW-0472">Membrane</keyword>
<sequence length="237" mass="25214">MNEYSPPRERDLAPATRALRRRHLVAEISRPAGRRGVARRGRWIAGITASLVLAGGGAAVAGGLLNERVEQSLTTGCYAHADRKADTTAIGSGTADPVAECARLWQEGKVENGRRTAPPLVACALDKAVGVFPGDAGTCRRLGLRPWRPLTGAEKAQALALGRLREELVTRFTARCVTEQTSIKVTGERLTANGLAGWRVVTQGFGHVYGRDGRCASLGGIDPRSRTITLTGMPVNP</sequence>
<evidence type="ECO:0000256" key="1">
    <source>
        <dbReference type="SAM" id="Phobius"/>
    </source>
</evidence>
<reference evidence="3" key="1">
    <citation type="journal article" date="2019" name="Int. J. Syst. Evol. Microbiol.">
        <title>The Global Catalogue of Microorganisms (GCM) 10K type strain sequencing project: providing services to taxonomists for standard genome sequencing and annotation.</title>
        <authorList>
            <consortium name="The Broad Institute Genomics Platform"/>
            <consortium name="The Broad Institute Genome Sequencing Center for Infectious Disease"/>
            <person name="Wu L."/>
            <person name="Ma J."/>
        </authorList>
    </citation>
    <scope>NUCLEOTIDE SEQUENCE [LARGE SCALE GENOMIC DNA]</scope>
    <source>
        <strain evidence="3">KLKA75</strain>
    </source>
</reference>
<keyword evidence="3" id="KW-1185">Reference proteome</keyword>
<name>A0ABV9U0W3_9ACTN</name>
<keyword evidence="1" id="KW-1133">Transmembrane helix</keyword>
<evidence type="ECO:0000313" key="2">
    <source>
        <dbReference type="EMBL" id="MFC4909210.1"/>
    </source>
</evidence>
<dbReference type="RefSeq" id="WP_378256549.1">
    <property type="nucleotide sequence ID" value="NZ_JBHSIT010000005.1"/>
</dbReference>
<keyword evidence="1" id="KW-0812">Transmembrane</keyword>
<comment type="caution">
    <text evidence="2">The sequence shown here is derived from an EMBL/GenBank/DDBJ whole genome shotgun (WGS) entry which is preliminary data.</text>
</comment>
<gene>
    <name evidence="2" type="ORF">ACFPCY_17950</name>
</gene>
<accession>A0ABV9U0W3</accession>
<protein>
    <submittedName>
        <fullName evidence="2">Uncharacterized protein</fullName>
    </submittedName>
</protein>
<organism evidence="2 3">
    <name type="scientific">Actinomadura gamaensis</name>
    <dbReference type="NCBI Taxonomy" id="1763541"/>
    <lineage>
        <taxon>Bacteria</taxon>
        <taxon>Bacillati</taxon>
        <taxon>Actinomycetota</taxon>
        <taxon>Actinomycetes</taxon>
        <taxon>Streptosporangiales</taxon>
        <taxon>Thermomonosporaceae</taxon>
        <taxon>Actinomadura</taxon>
    </lineage>
</organism>